<feature type="compositionally biased region" description="Basic and acidic residues" evidence="3">
    <location>
        <begin position="1523"/>
        <end position="1543"/>
    </location>
</feature>
<organism evidence="5 6">
    <name type="scientific">Lasallia pustulata</name>
    <dbReference type="NCBI Taxonomy" id="136370"/>
    <lineage>
        <taxon>Eukaryota</taxon>
        <taxon>Fungi</taxon>
        <taxon>Dikarya</taxon>
        <taxon>Ascomycota</taxon>
        <taxon>Pezizomycotina</taxon>
        <taxon>Lecanoromycetes</taxon>
        <taxon>OSLEUM clade</taxon>
        <taxon>Umbilicariomycetidae</taxon>
        <taxon>Umbilicariales</taxon>
        <taxon>Umbilicariaceae</taxon>
        <taxon>Lasallia</taxon>
    </lineage>
</organism>
<dbReference type="EMBL" id="VXIT01000002">
    <property type="protein sequence ID" value="KAA6414748.1"/>
    <property type="molecule type" value="Genomic_DNA"/>
</dbReference>
<dbReference type="GO" id="GO:0000723">
    <property type="term" value="P:telomere maintenance"/>
    <property type="evidence" value="ECO:0007669"/>
    <property type="project" value="InterPro"/>
</dbReference>
<dbReference type="Proteomes" id="UP000324767">
    <property type="component" value="Unassembled WGS sequence"/>
</dbReference>
<evidence type="ECO:0000313" key="6">
    <source>
        <dbReference type="Proteomes" id="UP000324767"/>
    </source>
</evidence>
<dbReference type="CDD" id="cd18809">
    <property type="entry name" value="SF1_C_RecD"/>
    <property type="match status" value="1"/>
</dbReference>
<feature type="region of interest" description="Disordered" evidence="3">
    <location>
        <begin position="170"/>
        <end position="197"/>
    </location>
</feature>
<dbReference type="GO" id="GO:0006281">
    <property type="term" value="P:DNA repair"/>
    <property type="evidence" value="ECO:0007669"/>
    <property type="project" value="UniProtKB-KW"/>
</dbReference>
<evidence type="ECO:0000256" key="3">
    <source>
        <dbReference type="SAM" id="MobiDB-lite"/>
    </source>
</evidence>
<feature type="region of interest" description="Disordered" evidence="3">
    <location>
        <begin position="837"/>
        <end position="862"/>
    </location>
</feature>
<dbReference type="OrthoDB" id="432234at2759"/>
<evidence type="ECO:0000256" key="1">
    <source>
        <dbReference type="PROSITE-ProRule" id="PRU00047"/>
    </source>
</evidence>
<comment type="caution">
    <text evidence="5">The sequence shown here is derived from an EMBL/GenBank/DDBJ whole genome shotgun (WGS) entry which is preliminary data.</text>
</comment>
<dbReference type="Pfam" id="PF05970">
    <property type="entry name" value="PIF1"/>
    <property type="match status" value="1"/>
</dbReference>
<keyword evidence="1" id="KW-0479">Metal-binding</keyword>
<dbReference type="Gene3D" id="3.40.50.300">
    <property type="entry name" value="P-loop containing nucleotide triphosphate hydrolases"/>
    <property type="match status" value="1"/>
</dbReference>
<feature type="compositionally biased region" description="Low complexity" evidence="3">
    <location>
        <begin position="1680"/>
        <end position="1698"/>
    </location>
</feature>
<dbReference type="Pfam" id="PF14214">
    <property type="entry name" value="Helitron_like_N"/>
    <property type="match status" value="1"/>
</dbReference>
<sequence length="1809" mass="204895">MKLNSERICKRCIARERSQKCPLFTERNCLDVGSIPEHLSELTQIEEHLIARLHVHIQVWQVKGQQFKYKSHVVTFMQNTAKVYNKLPLLPSDLNILLLKPSSGQSNRGIEQRFNLLMRVRRKVVFDWLVFLRANHPDYRNLEIDEDNLLALPEDGPITEQLPAREVDEPFFPNLDDIPNGQELPNADPNELDDENQRPQTAAVPNLLPDQTEMERLQQALTQATRPVDLNILSMASVADDLVSERDSKPVFRMAFPELFPYGRGDFYERRGEVISLGDWIRHLLKYKDGRFARHSRFCYYAFNHLLRAQSKQHSSYVCKKLNGKNITFQDLEERVREGKADLANHIVRSAEQLRGTRPFWAARGRELEAMVLNLNAPHLFITASAADLQWFDLQAQMPGFERYSEQTEHEQYQAASENLTHNPHIAAEYLTYRFELFLKHVICKVFKVQDHWYRYEWQARGSGHVHGFLWVDGAPAVRTGTDLERETLARWWGDWVTAVNPNSTLLPGKNPASLPITERSNTRLHLAECLNRYQRHKCGDGYCLRKIKDVEEKRCRFHFPQAFRTIATVSRDQNPKYYKYLAVRNDTMMNTHTPVFTLGWNANTDTSPCTSIRGVIYYAAKYASKAEVKSEPYKELFANAVKGRERNKLLFLSVAMRIMNQLIGERDWSAQEVAHHLLGLQLVKCTRDFATVDFRPLDEQDTLAEPEDGQFQKRGQSWLEKYMMRMSCTLGSEDQLEDVTLFDFVQNWNVSNNIVRRRPRAPARVLQMFPMYKSAPNGPGFEDYCRVKMMLHHPFSEPSELRMPNEVGEQTYAAAYRLCQLDHHGQHDTDPLDVKAEEEAEPDEDFTPTQYESDPEEECGPQNPFVELAARRGGEGADSYSQNNARDLGNRPEDLAYNWHSSDYLFEQFGEQLEFLTLAKLLPECIRRTRNDTSTLTEAQRAVFNRVYNHYQDRFSGGTPGQLLMHVDGPAGTGKSYLIDMISTYLFDMAEQHGQPDPVLRAAPTGVAAFGIQGQTLHRLIQLPVRKLFEPLSNSVLLSLQQLYHRYHYLIIDEKSMIGLPELYRIDARLKQIFPNRSDEPFGGMNILLCGDFYQLPPVGASPLYDTRPAVKIELTMAKELYQRFDETVWLTQVMRQQGEDNGSIQFRMLLQSLRLGEMTDENCQFLQQRVEDNLPLNVRTAFENSLRIYPTRAAVRDYNVAALRKCERPVLRIEAKHQPSAAKDSSEEDAQGLYPELLLSKGCRLMITSNLLTAFGLVNGTLGTLYDMVWRPEDDPLISLPCVLWFVPDNYAETGPCQRTSEGQPMIPIIPVRREWEVSSVTYSREMFPVVLAYAITVHKSQGLTLDKVVLDITTKDHSLGLTSPNSSATTGYRNTRLWAQVAAQAMPPPSAASFPSTSAAQSTQGTRIDLSTQDDRRVVVKLDPTYIDHYHTLTPSVLRDRVASHIHASTDPNIASLRVAAAKQLRSGDLAIYTLTVAEKEALKTNPSWAKAFGASKVVATTYGVIAHGIPGEQHPNGRPKADHSPHPGREPRNREREGHPNQLVGWLCIPKRAAGSMVVEFTDAEQANMTLQTGLIWDSEYKKTELHDRACRIQECFRCHKYGHINAQCGGQQKCGICAEGHRSEDCPSEDLGKRKCASCGGPHRARESKCPEFQKEVKRVQVARNTKQTRWRVLPASTQAPSSAAPSTTQSAPIPFSAPQAGAYTSTNINNPTRTGANAAPSKASVVRGLQKTPALPTPKPGSTLNTNGKRPASPTKTGSNRTPLGAISNNGRAKRSATKSLKQQSIDADAEREGSQRGVAIKR</sequence>
<feature type="compositionally biased region" description="Polar residues" evidence="3">
    <location>
        <begin position="1708"/>
        <end position="1721"/>
    </location>
</feature>
<dbReference type="GO" id="GO:0016887">
    <property type="term" value="F:ATP hydrolysis activity"/>
    <property type="evidence" value="ECO:0007669"/>
    <property type="project" value="RHEA"/>
</dbReference>
<evidence type="ECO:0000313" key="5">
    <source>
        <dbReference type="EMBL" id="KAA6414748.1"/>
    </source>
</evidence>
<keyword evidence="2" id="KW-0547">Nucleotide-binding</keyword>
<comment type="cofactor">
    <cofactor evidence="2">
        <name>Mg(2+)</name>
        <dbReference type="ChEBI" id="CHEBI:18420"/>
    </cofactor>
</comment>
<dbReference type="GO" id="GO:0006310">
    <property type="term" value="P:DNA recombination"/>
    <property type="evidence" value="ECO:0007669"/>
    <property type="project" value="UniProtKB-KW"/>
</dbReference>
<dbReference type="InterPro" id="IPR025476">
    <property type="entry name" value="Helitron_helicase-like"/>
</dbReference>
<keyword evidence="2" id="KW-0067">ATP-binding</keyword>
<proteinExistence type="inferred from homology"/>
<feature type="region of interest" description="Disordered" evidence="3">
    <location>
        <begin position="1512"/>
        <end position="1545"/>
    </location>
</feature>
<reference evidence="5 6" key="1">
    <citation type="submission" date="2019-09" db="EMBL/GenBank/DDBJ databases">
        <title>The hologenome of the rock-dwelling lichen Lasallia pustulata.</title>
        <authorList>
            <person name="Greshake Tzovaras B."/>
            <person name="Segers F."/>
            <person name="Bicker A."/>
            <person name="Dal Grande F."/>
            <person name="Otte J."/>
            <person name="Hankeln T."/>
            <person name="Schmitt I."/>
            <person name="Ebersberger I."/>
        </authorList>
    </citation>
    <scope>NUCLEOTIDE SEQUENCE [LARGE SCALE GENOMIC DNA]</scope>
    <source>
        <strain evidence="5">A1-1</strain>
    </source>
</reference>
<comment type="similarity">
    <text evidence="2">Belongs to the helicase family.</text>
</comment>
<dbReference type="InterPro" id="IPR051055">
    <property type="entry name" value="PIF1_helicase"/>
</dbReference>
<gene>
    <name evidence="5" type="ORF">FRX48_01498</name>
</gene>
<dbReference type="InterPro" id="IPR010285">
    <property type="entry name" value="DNA_helicase_pif1-like_DEAD"/>
</dbReference>
<dbReference type="PROSITE" id="PS50158">
    <property type="entry name" value="ZF_CCHC"/>
    <property type="match status" value="1"/>
</dbReference>
<keyword evidence="2" id="KW-0233">DNA recombination</keyword>
<feature type="compositionally biased region" description="Low complexity" evidence="3">
    <location>
        <begin position="1391"/>
        <end position="1407"/>
    </location>
</feature>
<keyword evidence="2" id="KW-0234">DNA repair</keyword>
<dbReference type="PANTHER" id="PTHR47642">
    <property type="entry name" value="ATP-DEPENDENT DNA HELICASE"/>
    <property type="match status" value="1"/>
</dbReference>
<dbReference type="GO" id="GO:0043139">
    <property type="term" value="F:5'-3' DNA helicase activity"/>
    <property type="evidence" value="ECO:0007669"/>
    <property type="project" value="UniProtKB-EC"/>
</dbReference>
<keyword evidence="1" id="KW-0862">Zinc</keyword>
<feature type="region of interest" description="Disordered" evidence="3">
    <location>
        <begin position="1671"/>
        <end position="1809"/>
    </location>
</feature>
<dbReference type="GO" id="GO:0008270">
    <property type="term" value="F:zinc ion binding"/>
    <property type="evidence" value="ECO:0007669"/>
    <property type="project" value="UniProtKB-KW"/>
</dbReference>
<dbReference type="InterPro" id="IPR001878">
    <property type="entry name" value="Znf_CCHC"/>
</dbReference>
<dbReference type="GO" id="GO:0005524">
    <property type="term" value="F:ATP binding"/>
    <property type="evidence" value="ECO:0007669"/>
    <property type="project" value="UniProtKB-KW"/>
</dbReference>
<keyword evidence="2" id="KW-0378">Hydrolase</keyword>
<dbReference type="Pfam" id="PF20209">
    <property type="entry name" value="DUF6570"/>
    <property type="match status" value="1"/>
</dbReference>
<keyword evidence="2" id="KW-0227">DNA damage</keyword>
<protein>
    <recommendedName>
        <fullName evidence="2">ATP-dependent DNA helicase</fullName>
        <ecNumber evidence="2">5.6.2.3</ecNumber>
    </recommendedName>
</protein>
<dbReference type="GO" id="GO:0003676">
    <property type="term" value="F:nucleic acid binding"/>
    <property type="evidence" value="ECO:0007669"/>
    <property type="project" value="InterPro"/>
</dbReference>
<evidence type="ECO:0000256" key="2">
    <source>
        <dbReference type="RuleBase" id="RU363044"/>
    </source>
</evidence>
<dbReference type="InterPro" id="IPR027417">
    <property type="entry name" value="P-loop_NTPase"/>
</dbReference>
<feature type="region of interest" description="Disordered" evidence="3">
    <location>
        <begin position="1391"/>
        <end position="1410"/>
    </location>
</feature>
<keyword evidence="2 5" id="KW-0347">Helicase</keyword>
<keyword evidence="1" id="KW-0863">Zinc-finger</keyword>
<comment type="catalytic activity">
    <reaction evidence="2">
        <text>ATP + H2O = ADP + phosphate + H(+)</text>
        <dbReference type="Rhea" id="RHEA:13065"/>
        <dbReference type="ChEBI" id="CHEBI:15377"/>
        <dbReference type="ChEBI" id="CHEBI:15378"/>
        <dbReference type="ChEBI" id="CHEBI:30616"/>
        <dbReference type="ChEBI" id="CHEBI:43474"/>
        <dbReference type="ChEBI" id="CHEBI:456216"/>
        <dbReference type="EC" id="5.6.2.3"/>
    </reaction>
</comment>
<feature type="compositionally biased region" description="Polar residues" evidence="3">
    <location>
        <begin position="1746"/>
        <end position="1777"/>
    </location>
</feature>
<feature type="domain" description="CCHC-type" evidence="4">
    <location>
        <begin position="1600"/>
        <end position="1613"/>
    </location>
</feature>
<dbReference type="SUPFAM" id="SSF52540">
    <property type="entry name" value="P-loop containing nucleoside triphosphate hydrolases"/>
    <property type="match status" value="2"/>
</dbReference>
<evidence type="ECO:0000259" key="4">
    <source>
        <dbReference type="PROSITE" id="PS50158"/>
    </source>
</evidence>
<name>A0A5M8Q0P6_9LECA</name>
<accession>A0A5M8Q0P6</accession>
<dbReference type="EC" id="5.6.2.3" evidence="2"/>
<dbReference type="InterPro" id="IPR046700">
    <property type="entry name" value="DUF6570"/>
</dbReference>